<dbReference type="Proteomes" id="UP000481153">
    <property type="component" value="Unassembled WGS sequence"/>
</dbReference>
<feature type="domain" description="C2" evidence="8">
    <location>
        <begin position="162"/>
        <end position="288"/>
    </location>
</feature>
<dbReference type="InterPro" id="IPR012968">
    <property type="entry name" value="FerIin_dom"/>
</dbReference>
<reference evidence="9 10" key="1">
    <citation type="submission" date="2019-07" db="EMBL/GenBank/DDBJ databases">
        <title>Genomics analysis of Aphanomyces spp. identifies a new class of oomycete effector associated with host adaptation.</title>
        <authorList>
            <person name="Gaulin E."/>
        </authorList>
    </citation>
    <scope>NUCLEOTIDE SEQUENCE [LARGE SCALE GENOMIC DNA]</scope>
    <source>
        <strain evidence="9 10">ATCC 201684</strain>
    </source>
</reference>
<dbReference type="PANTHER" id="PTHR12546">
    <property type="entry name" value="FER-1-LIKE"/>
    <property type="match status" value="1"/>
</dbReference>
<dbReference type="SMART" id="SM00239">
    <property type="entry name" value="C2"/>
    <property type="match status" value="7"/>
</dbReference>
<dbReference type="PANTHER" id="PTHR12546:SF33">
    <property type="entry name" value="SPERM VESICLE FUSION PROTEIN FER-1"/>
    <property type="match status" value="1"/>
</dbReference>
<dbReference type="InterPro" id="IPR037721">
    <property type="entry name" value="Ferlin"/>
</dbReference>
<feature type="region of interest" description="Disordered" evidence="6">
    <location>
        <begin position="338"/>
        <end position="367"/>
    </location>
</feature>
<evidence type="ECO:0000259" key="8">
    <source>
        <dbReference type="PROSITE" id="PS50004"/>
    </source>
</evidence>
<feature type="compositionally biased region" description="Polar residues" evidence="6">
    <location>
        <begin position="1584"/>
        <end position="1593"/>
    </location>
</feature>
<dbReference type="InterPro" id="IPR000008">
    <property type="entry name" value="C2_dom"/>
</dbReference>
<dbReference type="SMART" id="SM01202">
    <property type="entry name" value="FerI"/>
    <property type="match status" value="1"/>
</dbReference>
<dbReference type="VEuPathDB" id="FungiDB:AeMF1_012000"/>
<keyword evidence="2 7" id="KW-0812">Transmembrane</keyword>
<feature type="transmembrane region" description="Helical" evidence="7">
    <location>
        <begin position="1735"/>
        <end position="1755"/>
    </location>
</feature>
<dbReference type="InterPro" id="IPR037724">
    <property type="entry name" value="C2E_Ferlin"/>
</dbReference>
<comment type="subcellular location">
    <subcellularLocation>
        <location evidence="1">Membrane</location>
        <topology evidence="1">Single-pass membrane protein</topology>
    </subcellularLocation>
</comment>
<feature type="domain" description="C2" evidence="8">
    <location>
        <begin position="373"/>
        <end position="501"/>
    </location>
</feature>
<keyword evidence="4 7" id="KW-1133">Transmembrane helix</keyword>
<feature type="transmembrane region" description="Helical" evidence="7">
    <location>
        <begin position="1775"/>
        <end position="1794"/>
    </location>
</feature>
<keyword evidence="5 7" id="KW-0472">Membrane</keyword>
<dbReference type="Pfam" id="PF00168">
    <property type="entry name" value="C2"/>
    <property type="match status" value="7"/>
</dbReference>
<evidence type="ECO:0000256" key="2">
    <source>
        <dbReference type="ARBA" id="ARBA00022692"/>
    </source>
</evidence>
<protein>
    <recommendedName>
        <fullName evidence="8">C2 domain-containing protein</fullName>
    </recommendedName>
</protein>
<feature type="domain" description="C2" evidence="8">
    <location>
        <begin position="1"/>
        <end position="109"/>
    </location>
</feature>
<sequence length="1804" mass="200888">MPLLRVKVVAANKLLAVDSNLLGGGPSSDPYVRLTCGTETCKTKEVKKSTNPQWHEEFRFGEACLLDLTTTTLHFRVKDHNTLGPAEDLGEVTVQLDSLTHGQWNKLTLPLETHASMNKKATGDLIVEIYVDPTQGVGAVEAAPTAEATVEGDGTDGSGAADGTEPSPAPSSTSAWTFNVLAVSILEGKGLKAMDNNGGVFSSDPFVVLSIGDSGKTLKTNVIKRSLSPKWRQKFFFTIDPSTKYANTVLKLRCEDQDIFGSDVMGLLAIDVREWIQKFGGVKKDLWLSLGPDSKNPTRANLDEEEPTELGFGQLHIAIEPCTLDYTVDRLAQGETDSEVYDAGDGGESGANGTVEDTPENVKETDEERAKREAEQKKMMDELQQVDFKSGDYQIQVRIIEVRDLVPQDANGSADPVVFVECMGEMQHTSVKPNQLSCVFDHLMFFNFKHLDKDDVESASIEVTVKDADGPFGAADKIGFFRIDVPYIYYQKNHEMYRQWVALVKSAGDSEQGVQGYLLLSVAVLGPGDKIQIHDDKDIQQENEMVLMPPRLAQSLYFLVVTVHRAEGLPNMDKTMINQGGIDAYVKVQFAGEKPLTTRTVSTKGSDVEFQQELWFPVLLPCMSNLIKISVWDWDRATEDKLVSFCKPYYFNQVKDHPSLFKHIWSNLYGAPEDSRLLQFNQKSKDDMNMHPDTASTFRGRVLMSLRVESNVKNTLEIPHTRNLLSTMPVPPTQKFALRAFILTGSEIPAFASKLNFGKNSKMSVRVCCGTTTLWTTRVENNKGMCHWNQYMEVEKILPSDLSQAPDIFVYLVTGAVGPVASNICFARYKAASLVHNSGELPPIKWVSLMEDDVLNNLNDDQYTGNLLLRLALEPAESASLTEAAWKDLPNNKSPSASYALMVHLFQGRGLPAADANGMIDPYVAITCNGVGLKSSTKMKTRDPMYYETLVFDIEVPTERAHQPRIGFQVFDWDRWDKDDFVGGVSIHLQSLDIISSADYNAGYTVPKPKWYKLSYEEDRGGFDDGELLISCMLVAKDFPDQVIEPPASIKPKMQEKFLEIVCLGVRDLSPIGFMPLHMPYLQFDIGEVSSTNRPKKTAGSSKPSPNNPNFLERIIIPLQLPDDAQFAPRLNLGVYDTLLGGFHKPLLGSTSIDLSTKLQFSNGLPNPNYVAPGEMTKFTTGNPHVDGPVTPKAVGDDGKGLPLSMKNENAVPELGPEDDEIPPYLRNRNIMTVSVEEKLQTTPFEVYFVYRGQKFGGAESTYRPVGKFKGLIRVINSRDEPPLFDLQELLNPQPYVIRLYVLDAFSLQAKDQNGKSDPYLRLKLGNHTIFNDRDKYIEATLNPKFHNVYEFKANLPGASALSIECFDFDLFALSADAGDDFIGATTIDLEDRWFDDRWRTMGNLSEGTFRPVETRQLYTPASVVTQGSLRLWLDILTPTEASMSHPVDISLPPIEQFEVRIVIYKAKDVVPGDEFSEMSDLFVKCWMQSYAERAQYTDIHWRAKNGKASFNWRMKFDISLPIDPQNELDKGHLHVQLWDKDMLFDDCLSDTIVNLTEPLKQAYKTKQLVNVYAKQKPVKSKVRTPTNAQLNQPARGKNADDIDLEAGENSALLTRSTSTASQNKRKPKKDDKKESANMMIKALKSRIGMGDDPEDAQWLTCTTMDPHTKTRVEAGKLLMAIEIMPKAHAEVRAAGMGRSEPNAFPTLAEPADRLHLSALFNPFALLESLIGPKAFGACATFFYCAIIVAILVFAGPLVNVLLTLMNMLPHPFGWIVFGVLIFVFVGGFCYCSYRCRSALSSSE</sequence>
<dbReference type="InterPro" id="IPR035892">
    <property type="entry name" value="C2_domain_sf"/>
</dbReference>
<feature type="region of interest" description="Disordered" evidence="6">
    <location>
        <begin position="147"/>
        <end position="173"/>
    </location>
</feature>
<feature type="domain" description="C2" evidence="8">
    <location>
        <begin position="1438"/>
        <end position="1569"/>
    </location>
</feature>
<evidence type="ECO:0000256" key="7">
    <source>
        <dbReference type="SAM" id="Phobius"/>
    </source>
</evidence>
<evidence type="ECO:0000256" key="5">
    <source>
        <dbReference type="ARBA" id="ARBA00023136"/>
    </source>
</evidence>
<name>A0A6G0WHM1_9STRA</name>
<dbReference type="EMBL" id="VJMJ01000210">
    <property type="protein sequence ID" value="KAF0726679.1"/>
    <property type="molecule type" value="Genomic_DNA"/>
</dbReference>
<evidence type="ECO:0000256" key="6">
    <source>
        <dbReference type="SAM" id="MobiDB-lite"/>
    </source>
</evidence>
<evidence type="ECO:0000256" key="1">
    <source>
        <dbReference type="ARBA" id="ARBA00004167"/>
    </source>
</evidence>
<feature type="compositionally biased region" description="Low complexity" evidence="6">
    <location>
        <begin position="1611"/>
        <end position="1622"/>
    </location>
</feature>
<evidence type="ECO:0000256" key="4">
    <source>
        <dbReference type="ARBA" id="ARBA00022989"/>
    </source>
</evidence>
<dbReference type="PROSITE" id="PS50004">
    <property type="entry name" value="C2"/>
    <property type="match status" value="8"/>
</dbReference>
<feature type="domain" description="C2" evidence="8">
    <location>
        <begin position="1279"/>
        <end position="1404"/>
    </location>
</feature>
<proteinExistence type="predicted"/>
<keyword evidence="10" id="KW-1185">Reference proteome</keyword>
<dbReference type="Gene3D" id="2.60.40.150">
    <property type="entry name" value="C2 domain"/>
    <property type="match status" value="7"/>
</dbReference>
<dbReference type="CDD" id="cd00030">
    <property type="entry name" value="C2"/>
    <property type="match status" value="3"/>
</dbReference>
<feature type="domain" description="C2" evidence="8">
    <location>
        <begin position="881"/>
        <end position="1002"/>
    </location>
</feature>
<evidence type="ECO:0000313" key="9">
    <source>
        <dbReference type="EMBL" id="KAF0726679.1"/>
    </source>
</evidence>
<feature type="domain" description="C2" evidence="8">
    <location>
        <begin position="1040"/>
        <end position="1169"/>
    </location>
</feature>
<accession>A0A6G0WHM1</accession>
<dbReference type="CDD" id="cd04037">
    <property type="entry name" value="C2E_Ferlin"/>
    <property type="match status" value="1"/>
</dbReference>
<feature type="domain" description="C2" evidence="8">
    <location>
        <begin position="539"/>
        <end position="666"/>
    </location>
</feature>
<evidence type="ECO:0000313" key="10">
    <source>
        <dbReference type="Proteomes" id="UP000481153"/>
    </source>
</evidence>
<dbReference type="GO" id="GO:0007009">
    <property type="term" value="P:plasma membrane organization"/>
    <property type="evidence" value="ECO:0007669"/>
    <property type="project" value="TreeGrafter"/>
</dbReference>
<feature type="region of interest" description="Disordered" evidence="6">
    <location>
        <begin position="1577"/>
        <end position="1637"/>
    </location>
</feature>
<organism evidence="9 10">
    <name type="scientific">Aphanomyces euteiches</name>
    <dbReference type="NCBI Taxonomy" id="100861"/>
    <lineage>
        <taxon>Eukaryota</taxon>
        <taxon>Sar</taxon>
        <taxon>Stramenopiles</taxon>
        <taxon>Oomycota</taxon>
        <taxon>Saprolegniomycetes</taxon>
        <taxon>Saprolegniales</taxon>
        <taxon>Verrucalvaceae</taxon>
        <taxon>Aphanomyces</taxon>
    </lineage>
</organism>
<gene>
    <name evidence="9" type="ORF">Ae201684_015079</name>
</gene>
<evidence type="ECO:0000256" key="3">
    <source>
        <dbReference type="ARBA" id="ARBA00022737"/>
    </source>
</evidence>
<keyword evidence="3" id="KW-0677">Repeat</keyword>
<comment type="caution">
    <text evidence="9">The sequence shown here is derived from an EMBL/GenBank/DDBJ whole genome shotgun (WGS) entry which is preliminary data.</text>
</comment>
<dbReference type="GO" id="GO:0016020">
    <property type="term" value="C:membrane"/>
    <property type="evidence" value="ECO:0007669"/>
    <property type="project" value="UniProtKB-SubCell"/>
</dbReference>
<dbReference type="SUPFAM" id="SSF49562">
    <property type="entry name" value="C2 domain (Calcium/lipid-binding domain, CaLB)"/>
    <property type="match status" value="7"/>
</dbReference>